<gene>
    <name evidence="1" type="ORF">KIPB_013086</name>
</gene>
<evidence type="ECO:0000313" key="2">
    <source>
        <dbReference type="Proteomes" id="UP000265618"/>
    </source>
</evidence>
<reference evidence="1 2" key="1">
    <citation type="journal article" date="2018" name="PLoS ONE">
        <title>The draft genome of Kipferlia bialata reveals reductive genome evolution in fornicate parasites.</title>
        <authorList>
            <person name="Tanifuji G."/>
            <person name="Takabayashi S."/>
            <person name="Kume K."/>
            <person name="Takagi M."/>
            <person name="Nakayama T."/>
            <person name="Kamikawa R."/>
            <person name="Inagaki Y."/>
            <person name="Hashimoto T."/>
        </authorList>
    </citation>
    <scope>NUCLEOTIDE SEQUENCE [LARGE SCALE GENOMIC DNA]</scope>
    <source>
        <strain evidence="1">NY0173</strain>
    </source>
</reference>
<protein>
    <submittedName>
        <fullName evidence="1">Uncharacterized protein</fullName>
    </submittedName>
</protein>
<feature type="non-terminal residue" evidence="1">
    <location>
        <position position="1"/>
    </location>
</feature>
<organism evidence="1 2">
    <name type="scientific">Kipferlia bialata</name>
    <dbReference type="NCBI Taxonomy" id="797122"/>
    <lineage>
        <taxon>Eukaryota</taxon>
        <taxon>Metamonada</taxon>
        <taxon>Carpediemonas-like organisms</taxon>
        <taxon>Kipferlia</taxon>
    </lineage>
</organism>
<dbReference type="AlphaFoldDB" id="A0A391NRR7"/>
<keyword evidence="2" id="KW-1185">Reference proteome</keyword>
<dbReference type="Proteomes" id="UP000265618">
    <property type="component" value="Unassembled WGS sequence"/>
</dbReference>
<dbReference type="EMBL" id="BDIP01006051">
    <property type="protein sequence ID" value="GCA64074.1"/>
    <property type="molecule type" value="Genomic_DNA"/>
</dbReference>
<accession>A0A391NRR7</accession>
<sequence>MVVAGSNAKVHTFYLSTGTWSSVHLPLPADIPDHFGRAVAIFGDTLFVGNMHDVVVDGVSLYTPSVTEYTVTGTTWLERGLLAVGDVTSTTDMSLHSQDDLVAIGVPNTIVGGLSDCGRVDIIWHHPTYGYITFGAYESEE</sequence>
<comment type="caution">
    <text evidence="1">The sequence shown here is derived from an EMBL/GenBank/DDBJ whole genome shotgun (WGS) entry which is preliminary data.</text>
</comment>
<proteinExistence type="predicted"/>
<evidence type="ECO:0000313" key="1">
    <source>
        <dbReference type="EMBL" id="GCA64074.1"/>
    </source>
</evidence>
<name>A0A391NRR7_9EUKA</name>